<dbReference type="eggNOG" id="ENOG5031C8X">
    <property type="taxonomic scope" value="Bacteria"/>
</dbReference>
<dbReference type="RefSeq" id="WP_013759128.1">
    <property type="nucleotide sequence ID" value="NC_015500.1"/>
</dbReference>
<feature type="transmembrane region" description="Helical" evidence="1">
    <location>
        <begin position="116"/>
        <end position="135"/>
    </location>
</feature>
<dbReference type="InterPro" id="IPR016032">
    <property type="entry name" value="Sig_transdc_resp-reg_C-effctor"/>
</dbReference>
<sequence>MKRRKRADSSPFTCLTVCGFIALLTGTLLNICFGSSFTQSFIPYTETVTPCVNGFCTVLSLILIFKPNKRILLYVILVIQSVYNVCTGFDLLGLFLFAFLNLVLFCKGYFKTRAKLKTTLIGTGWILTLTTLIPFGIERFIFAVSTSIFMFAAYVYIYYLLSDKLSYLLPDVNVCKMKAACTLPEPGKILNLRALGLTERQRRCVEACLQDSISYKTLADTHYVSESTIKKDMTDICRLFGVKNREMLRFLLVQYKVDST</sequence>
<dbReference type="STRING" id="906968.Trebr_2010"/>
<reference evidence="3" key="1">
    <citation type="submission" date="2011-04" db="EMBL/GenBank/DDBJ databases">
        <title>The complete genome of Treponema brennaborense DSM 12168.</title>
        <authorList>
            <person name="Lucas S."/>
            <person name="Han J."/>
            <person name="Lapidus A."/>
            <person name="Bruce D."/>
            <person name="Goodwin L."/>
            <person name="Pitluck S."/>
            <person name="Peters L."/>
            <person name="Kyrpides N."/>
            <person name="Mavromatis K."/>
            <person name="Ivanova N."/>
            <person name="Mikhailova N."/>
            <person name="Pagani I."/>
            <person name="Teshima H."/>
            <person name="Detter J.C."/>
            <person name="Tapia R."/>
            <person name="Han C."/>
            <person name="Land M."/>
            <person name="Hauser L."/>
            <person name="Markowitz V."/>
            <person name="Cheng J.-F."/>
            <person name="Hugenholtz P."/>
            <person name="Woyke T."/>
            <person name="Wu D."/>
            <person name="Gronow S."/>
            <person name="Wellnitz S."/>
            <person name="Brambilla E."/>
            <person name="Klenk H.-P."/>
            <person name="Eisen J.A."/>
        </authorList>
    </citation>
    <scope>NUCLEOTIDE SEQUENCE [LARGE SCALE GENOMIC DNA]</scope>
    <source>
        <strain evidence="3">DSM 12168 / CIP 105900 / DD5/3</strain>
    </source>
</reference>
<accession>F4LJP5</accession>
<dbReference type="InterPro" id="IPR036388">
    <property type="entry name" value="WH-like_DNA-bd_sf"/>
</dbReference>
<dbReference type="Proteomes" id="UP000006546">
    <property type="component" value="Chromosome"/>
</dbReference>
<evidence type="ECO:0000313" key="3">
    <source>
        <dbReference type="Proteomes" id="UP000006546"/>
    </source>
</evidence>
<keyword evidence="1" id="KW-1133">Transmembrane helix</keyword>
<dbReference type="Gene3D" id="1.10.10.10">
    <property type="entry name" value="Winged helix-like DNA-binding domain superfamily/Winged helix DNA-binding domain"/>
    <property type="match status" value="1"/>
</dbReference>
<proteinExistence type="predicted"/>
<dbReference type="OrthoDB" id="360816at2"/>
<feature type="transmembrane region" description="Helical" evidence="1">
    <location>
        <begin position="71"/>
        <end position="104"/>
    </location>
</feature>
<dbReference type="KEGG" id="tbe:Trebr_2010"/>
<gene>
    <name evidence="2" type="ordered locus">Trebr_2010</name>
</gene>
<evidence type="ECO:0000313" key="2">
    <source>
        <dbReference type="EMBL" id="AEE17425.1"/>
    </source>
</evidence>
<evidence type="ECO:0000256" key="1">
    <source>
        <dbReference type="SAM" id="Phobius"/>
    </source>
</evidence>
<protein>
    <submittedName>
        <fullName evidence="2">Uncharacterized protein</fullName>
    </submittedName>
</protein>
<dbReference type="AlphaFoldDB" id="F4LJP5"/>
<keyword evidence="1" id="KW-0472">Membrane</keyword>
<keyword evidence="1" id="KW-0812">Transmembrane</keyword>
<feature type="transmembrane region" description="Helical" evidence="1">
    <location>
        <begin position="12"/>
        <end position="37"/>
    </location>
</feature>
<dbReference type="SUPFAM" id="SSF46894">
    <property type="entry name" value="C-terminal effector domain of the bipartite response regulators"/>
    <property type="match status" value="1"/>
</dbReference>
<dbReference type="GO" id="GO:0003677">
    <property type="term" value="F:DNA binding"/>
    <property type="evidence" value="ECO:0007669"/>
    <property type="project" value="InterPro"/>
</dbReference>
<name>F4LJP5_TREBD</name>
<keyword evidence="3" id="KW-1185">Reference proteome</keyword>
<dbReference type="GO" id="GO:0006355">
    <property type="term" value="P:regulation of DNA-templated transcription"/>
    <property type="evidence" value="ECO:0007669"/>
    <property type="project" value="InterPro"/>
</dbReference>
<dbReference type="EMBL" id="CP002696">
    <property type="protein sequence ID" value="AEE17425.1"/>
    <property type="molecule type" value="Genomic_DNA"/>
</dbReference>
<dbReference type="HOGENOM" id="CLU_1102401_0_0_12"/>
<feature type="transmembrane region" description="Helical" evidence="1">
    <location>
        <begin position="141"/>
        <end position="161"/>
    </location>
</feature>
<organism evidence="2 3">
    <name type="scientific">Treponema brennaborense (strain DSM 12168 / CIP 105900 / DD5/3)</name>
    <dbReference type="NCBI Taxonomy" id="906968"/>
    <lineage>
        <taxon>Bacteria</taxon>
        <taxon>Pseudomonadati</taxon>
        <taxon>Spirochaetota</taxon>
        <taxon>Spirochaetia</taxon>
        <taxon>Spirochaetales</taxon>
        <taxon>Treponemataceae</taxon>
        <taxon>Treponema</taxon>
    </lineage>
</organism>